<evidence type="ECO:0000259" key="4">
    <source>
        <dbReference type="PROSITE" id="PS51379"/>
    </source>
</evidence>
<dbReference type="InterPro" id="IPR053135">
    <property type="entry name" value="AKR2_Oxidoreductase"/>
</dbReference>
<dbReference type="Proteomes" id="UP000284177">
    <property type="component" value="Unassembled WGS sequence"/>
</dbReference>
<dbReference type="RefSeq" id="WP_120167744.1">
    <property type="nucleotide sequence ID" value="NZ_MCIB01000006.1"/>
</dbReference>
<keyword evidence="6" id="KW-1185">Reference proteome</keyword>
<name>A0A419T7J7_9FIRM</name>
<evidence type="ECO:0000256" key="3">
    <source>
        <dbReference type="ARBA" id="ARBA00023014"/>
    </source>
</evidence>
<dbReference type="EMBL" id="MCIB01000006">
    <property type="protein sequence ID" value="RKD33415.1"/>
    <property type="molecule type" value="Genomic_DNA"/>
</dbReference>
<gene>
    <name evidence="5" type="ORF">BET03_09155</name>
</gene>
<dbReference type="InterPro" id="IPR023210">
    <property type="entry name" value="NADP_OxRdtase_dom"/>
</dbReference>
<dbReference type="Pfam" id="PF13534">
    <property type="entry name" value="Fer4_17"/>
    <property type="match status" value="1"/>
</dbReference>
<evidence type="ECO:0000256" key="1">
    <source>
        <dbReference type="ARBA" id="ARBA00022723"/>
    </source>
</evidence>
<evidence type="ECO:0000313" key="5">
    <source>
        <dbReference type="EMBL" id="RKD33415.1"/>
    </source>
</evidence>
<dbReference type="Pfam" id="PF00248">
    <property type="entry name" value="Aldo_ket_red"/>
    <property type="match status" value="1"/>
</dbReference>
<dbReference type="PROSITE" id="PS51379">
    <property type="entry name" value="4FE4S_FER_2"/>
    <property type="match status" value="1"/>
</dbReference>
<dbReference type="Gene3D" id="3.20.20.100">
    <property type="entry name" value="NADP-dependent oxidoreductase domain"/>
    <property type="match status" value="1"/>
</dbReference>
<dbReference type="PROSITE" id="PS00198">
    <property type="entry name" value="4FE4S_FER_1"/>
    <property type="match status" value="1"/>
</dbReference>
<comment type="caution">
    <text evidence="5">The sequence shown here is derived from an EMBL/GenBank/DDBJ whole genome shotgun (WGS) entry which is preliminary data.</text>
</comment>
<dbReference type="GO" id="GO:0046872">
    <property type="term" value="F:metal ion binding"/>
    <property type="evidence" value="ECO:0007669"/>
    <property type="project" value="UniProtKB-KW"/>
</dbReference>
<dbReference type="GO" id="GO:0016491">
    <property type="term" value="F:oxidoreductase activity"/>
    <property type="evidence" value="ECO:0007669"/>
    <property type="project" value="InterPro"/>
</dbReference>
<dbReference type="InterPro" id="IPR017900">
    <property type="entry name" value="4Fe4S_Fe_S_CS"/>
</dbReference>
<dbReference type="SUPFAM" id="SSF51430">
    <property type="entry name" value="NAD(P)-linked oxidoreductase"/>
    <property type="match status" value="1"/>
</dbReference>
<keyword evidence="2" id="KW-0408">Iron</keyword>
<dbReference type="PANTHER" id="PTHR43312">
    <property type="entry name" value="D-THREO-ALDOSE 1-DEHYDROGENASE"/>
    <property type="match status" value="1"/>
</dbReference>
<dbReference type="PANTHER" id="PTHR43312:SF1">
    <property type="entry name" value="NADP-DEPENDENT OXIDOREDUCTASE DOMAIN-CONTAINING PROTEIN"/>
    <property type="match status" value="1"/>
</dbReference>
<dbReference type="InterPro" id="IPR017896">
    <property type="entry name" value="4Fe4S_Fe-S-bd"/>
</dbReference>
<dbReference type="GO" id="GO:0051536">
    <property type="term" value="F:iron-sulfur cluster binding"/>
    <property type="evidence" value="ECO:0007669"/>
    <property type="project" value="UniProtKB-KW"/>
</dbReference>
<dbReference type="OrthoDB" id="9773828at2"/>
<organism evidence="5 6">
    <name type="scientific">Thermohalobacter berrensis</name>
    <dbReference type="NCBI Taxonomy" id="99594"/>
    <lineage>
        <taxon>Bacteria</taxon>
        <taxon>Bacillati</taxon>
        <taxon>Bacillota</taxon>
        <taxon>Tissierellia</taxon>
        <taxon>Tissierellales</taxon>
        <taxon>Thermohalobacteraceae</taxon>
        <taxon>Thermohalobacter</taxon>
    </lineage>
</organism>
<dbReference type="SUPFAM" id="SSF46548">
    <property type="entry name" value="alpha-helical ferredoxin"/>
    <property type="match status" value="1"/>
</dbReference>
<evidence type="ECO:0000313" key="6">
    <source>
        <dbReference type="Proteomes" id="UP000284177"/>
    </source>
</evidence>
<protein>
    <submittedName>
        <fullName evidence="5">Aldo/keto reductase</fullName>
    </submittedName>
</protein>
<feature type="domain" description="4Fe-4S ferredoxin-type" evidence="4">
    <location>
        <begin position="299"/>
        <end position="328"/>
    </location>
</feature>
<dbReference type="PRINTS" id="PR00069">
    <property type="entry name" value="ALDKETRDTASE"/>
</dbReference>
<dbReference type="InterPro" id="IPR020471">
    <property type="entry name" value="AKR"/>
</dbReference>
<evidence type="ECO:0000256" key="2">
    <source>
        <dbReference type="ARBA" id="ARBA00023004"/>
    </source>
</evidence>
<sequence>MEKRRLGRTNFEISVIGFGGIPIQRVDKKTAIALIKKAKEEGINFIDTARVYGKSEELIGYALEECGRDNFILATKSMERDYEGMKKEIEISLKNLKTDVIDLYQIHNVKSKEEYKKIMSEDGAYKALLEAKEKGLIREIGITSHKLHILEEAIETGKFSTIQFPYSPVERQAEDLFKRAKELDIGVIVMKPLAGGAIKNAELSLRFIVENSNVSVVIPGMAKIEEIVENSSVGNNYRPLSEEEREIILKEAEELGSEFCRRCGYCGPCPQGIDIPLQFIMEGYYLRYDLKDWALERYKTLKAKASDCIECGKCEPKCPYDLPIRKMLKRVSKNLG</sequence>
<accession>A0A419T7J7</accession>
<proteinExistence type="predicted"/>
<keyword evidence="1" id="KW-0479">Metal-binding</keyword>
<dbReference type="CDD" id="cd19100">
    <property type="entry name" value="AKR_unchar"/>
    <property type="match status" value="1"/>
</dbReference>
<keyword evidence="3" id="KW-0411">Iron-sulfur</keyword>
<dbReference type="InterPro" id="IPR036812">
    <property type="entry name" value="NAD(P)_OxRdtase_dom_sf"/>
</dbReference>
<dbReference type="AlphaFoldDB" id="A0A419T7J7"/>
<reference evidence="5 6" key="1">
    <citation type="submission" date="2016-08" db="EMBL/GenBank/DDBJ databases">
        <title>Novel Firmicutes and Novel Genomes.</title>
        <authorList>
            <person name="Poppleton D.I."/>
            <person name="Gribaldo S."/>
        </authorList>
    </citation>
    <scope>NUCLEOTIDE SEQUENCE [LARGE SCALE GENOMIC DNA]</scope>
    <source>
        <strain evidence="5 6">CTT3</strain>
    </source>
</reference>